<keyword evidence="7" id="KW-0819">tRNA processing</keyword>
<dbReference type="Pfam" id="PF25133">
    <property type="entry name" value="TYW2_N_2"/>
    <property type="match status" value="1"/>
</dbReference>
<dbReference type="GO" id="GO:0030488">
    <property type="term" value="P:tRNA methylation"/>
    <property type="evidence" value="ECO:0007669"/>
    <property type="project" value="TreeGrafter"/>
</dbReference>
<reference evidence="14" key="1">
    <citation type="submission" date="2025-08" db="UniProtKB">
        <authorList>
            <consortium name="RefSeq"/>
        </authorList>
    </citation>
    <scope>IDENTIFICATION</scope>
    <source>
        <tissue evidence="14">Gonads</tissue>
    </source>
</reference>
<evidence type="ECO:0000256" key="10">
    <source>
        <dbReference type="ARBA" id="ARBA00049400"/>
    </source>
</evidence>
<dbReference type="InParanoid" id="A0A1S3I8M8"/>
<dbReference type="OrthoDB" id="408788at2759"/>
<dbReference type="STRING" id="7574.A0A1S3I8M8"/>
<keyword evidence="6" id="KW-0949">S-adenosyl-L-methionine</keyword>
<dbReference type="EC" id="2.5.1.114" evidence="2"/>
<dbReference type="PANTHER" id="PTHR23245">
    <property type="entry name" value="TRNA METHYLTRANSFERASE"/>
    <property type="match status" value="1"/>
</dbReference>
<dbReference type="RefSeq" id="XP_013394615.1">
    <property type="nucleotide sequence ID" value="XM_013539161.1"/>
</dbReference>
<dbReference type="InterPro" id="IPR056744">
    <property type="entry name" value="TRM5/TYW2-like_N"/>
</dbReference>
<dbReference type="InterPro" id="IPR029063">
    <property type="entry name" value="SAM-dependent_MTases_sf"/>
</dbReference>
<name>A0A1S3I8M8_LINAN</name>
<accession>A0A1S3I8M8</accession>
<dbReference type="Pfam" id="PF02475">
    <property type="entry name" value="TRM5-TYW2_MTfase"/>
    <property type="match status" value="1"/>
</dbReference>
<evidence type="ECO:0000313" key="14">
    <source>
        <dbReference type="RefSeq" id="XP_013394615.1"/>
    </source>
</evidence>
<evidence type="ECO:0000256" key="5">
    <source>
        <dbReference type="ARBA" id="ARBA00022679"/>
    </source>
</evidence>
<dbReference type="Pfam" id="PF25132">
    <property type="entry name" value="TYW2_N"/>
    <property type="match status" value="1"/>
</dbReference>
<keyword evidence="5" id="KW-0808">Transferase</keyword>
<dbReference type="SUPFAM" id="SSF53335">
    <property type="entry name" value="S-adenosyl-L-methionine-dependent methyltransferases"/>
    <property type="match status" value="1"/>
</dbReference>
<evidence type="ECO:0000256" key="9">
    <source>
        <dbReference type="ARBA" id="ARBA00037786"/>
    </source>
</evidence>
<dbReference type="PROSITE" id="PS51684">
    <property type="entry name" value="SAM_MT_TRM5_TYW2"/>
    <property type="match status" value="1"/>
</dbReference>
<evidence type="ECO:0000259" key="12">
    <source>
        <dbReference type="PROSITE" id="PS51684"/>
    </source>
</evidence>
<keyword evidence="4" id="KW-0489">Methyltransferase</keyword>
<feature type="region of interest" description="Disordered" evidence="11">
    <location>
        <begin position="333"/>
        <end position="359"/>
    </location>
</feature>
<evidence type="ECO:0000256" key="3">
    <source>
        <dbReference type="ARBA" id="ARBA00017179"/>
    </source>
</evidence>
<dbReference type="GO" id="GO:0102522">
    <property type="term" value="F:tRNA 4-demethylwyosine alpha-amino-alpha-carboxypropyltransferase activity"/>
    <property type="evidence" value="ECO:0007669"/>
    <property type="project" value="UniProtKB-EC"/>
</dbReference>
<dbReference type="OMA" id="EHSWVKH"/>
<proteinExistence type="predicted"/>
<dbReference type="Proteomes" id="UP000085678">
    <property type="component" value="Unplaced"/>
</dbReference>
<evidence type="ECO:0000313" key="13">
    <source>
        <dbReference type="Proteomes" id="UP000085678"/>
    </source>
</evidence>
<feature type="compositionally biased region" description="Basic and acidic residues" evidence="11">
    <location>
        <begin position="333"/>
        <end position="354"/>
    </location>
</feature>
<comment type="pathway">
    <text evidence="1">tRNA modification; wybutosine-tRNA(Phe) biosynthesis.</text>
</comment>
<sequence length="544" mass="60934">MSAPTGVPVVIIPKTSAQTVRKHLEIGRLWDSRYSLKKTDEDLVAIPITSEAYKMLTLTTGGLPAAVEYTLDVINLSPSKKDLLKPPWEHLRETLGNLLAIVNSEKKSAGVRDSETWEDDIPKHWEKHGDMVVLPDHCFKNDFWRHCGPQLWETVARILGAKRLAKKSIISQDGFRTPQVELLLGKDGWVTHIDNHIKYSYDVTRCMFSAGNITEKLRVAHFHCEGETVVDLYAGIGYFTLPYLIHAKARLVHACEWNPDAADALRKNLHLNGVAERCIVHQGDNRQVCPKGVADRVNLGLIPSSEEGWPVACAALKSQSGGILHIHYNVETKTPEHRNDSRKETANPIREHGNGDFNETSSQEHLQLQWSQCESRGVCPCNKTKSGPGFDISQIAGRLHRCEDTKSMENTLQNMAESNECNSNDMAKDTGCPSLTGMSFSVTCHCGSKHLGKSLTREHVKQHDGYHYDERATSNQTSDTAITCNKKLLPQWKTWAVTAADQIRDILHKTHGGQWKTEILHLEHVKSYAPHVDHMVLDLLCKPA</sequence>
<keyword evidence="13" id="KW-1185">Reference proteome</keyword>
<evidence type="ECO:0000256" key="11">
    <source>
        <dbReference type="SAM" id="MobiDB-lite"/>
    </source>
</evidence>
<dbReference type="InterPro" id="IPR056743">
    <property type="entry name" value="TRM5-TYW2-like_MTfase"/>
</dbReference>
<dbReference type="FunFam" id="3.30.300.110:FF:000002">
    <property type="entry name" value="tRNA wybutosine-synthesizing protein 2 homolog"/>
    <property type="match status" value="1"/>
</dbReference>
<dbReference type="GO" id="GO:0008175">
    <property type="term" value="F:tRNA methyltransferase activity"/>
    <property type="evidence" value="ECO:0007669"/>
    <property type="project" value="TreeGrafter"/>
</dbReference>
<dbReference type="PANTHER" id="PTHR23245:SF25">
    <property type="entry name" value="TRNA WYBUTOSINE-SYNTHESIZING PROTEIN 2 HOMOLOG"/>
    <property type="match status" value="1"/>
</dbReference>
<dbReference type="FunFam" id="3.40.50.150:FF:000131">
    <property type="entry name" value="tRNA wybutosine-synthesizing protein 2/3/4"/>
    <property type="match status" value="1"/>
</dbReference>
<gene>
    <name evidence="14" type="primary">LOC106162049</name>
</gene>
<protein>
    <recommendedName>
        <fullName evidence="3">tRNA wybutosine-synthesizing protein 2 homolog</fullName>
        <ecNumber evidence="2">2.5.1.114</ecNumber>
    </recommendedName>
    <alternativeName>
        <fullName evidence="8">tRNA(Phe) (4-demethylwyosine(37)-C(7)) aminocarboxypropyltransferase</fullName>
    </alternativeName>
</protein>
<evidence type="ECO:0000256" key="2">
    <source>
        <dbReference type="ARBA" id="ARBA00012265"/>
    </source>
</evidence>
<feature type="domain" description="SAM-dependent methyltransferase TRM5/TYW2-type" evidence="12">
    <location>
        <begin position="125"/>
        <end position="543"/>
    </location>
</feature>
<dbReference type="InterPro" id="IPR030382">
    <property type="entry name" value="MeTrfase_TRM5/TYW2"/>
</dbReference>
<organism evidence="13 14">
    <name type="scientific">Lingula anatina</name>
    <name type="common">Brachiopod</name>
    <name type="synonym">Lingula unguis</name>
    <dbReference type="NCBI Taxonomy" id="7574"/>
    <lineage>
        <taxon>Eukaryota</taxon>
        <taxon>Metazoa</taxon>
        <taxon>Spiralia</taxon>
        <taxon>Lophotrochozoa</taxon>
        <taxon>Brachiopoda</taxon>
        <taxon>Linguliformea</taxon>
        <taxon>Lingulata</taxon>
        <taxon>Lingulida</taxon>
        <taxon>Linguloidea</taxon>
        <taxon>Lingulidae</taxon>
        <taxon>Lingula</taxon>
    </lineage>
</organism>
<dbReference type="CDD" id="cd02440">
    <property type="entry name" value="AdoMet_MTases"/>
    <property type="match status" value="1"/>
</dbReference>
<dbReference type="InterPro" id="IPR056745">
    <property type="entry name" value="TYW2_N"/>
</dbReference>
<dbReference type="KEGG" id="lak:106162049"/>
<evidence type="ECO:0000256" key="8">
    <source>
        <dbReference type="ARBA" id="ARBA00031315"/>
    </source>
</evidence>
<evidence type="ECO:0000256" key="7">
    <source>
        <dbReference type="ARBA" id="ARBA00022694"/>
    </source>
</evidence>
<dbReference type="AlphaFoldDB" id="A0A1S3I8M8"/>
<comment type="catalytic activity">
    <reaction evidence="10">
        <text>4-demethylwyosine(37) in tRNA(Phe) + S-adenosyl-L-methionine = 4-demethyl-7-[(3S)-3-amino-3-carboxypropyl]wyosine(37) in tRNA(Phe) + S-methyl-5'-thioadenosine + H(+)</text>
        <dbReference type="Rhea" id="RHEA:36355"/>
        <dbReference type="Rhea" id="RHEA-COMP:10164"/>
        <dbReference type="Rhea" id="RHEA-COMP:10378"/>
        <dbReference type="ChEBI" id="CHEBI:15378"/>
        <dbReference type="ChEBI" id="CHEBI:17509"/>
        <dbReference type="ChEBI" id="CHEBI:59789"/>
        <dbReference type="ChEBI" id="CHEBI:64315"/>
        <dbReference type="ChEBI" id="CHEBI:73550"/>
        <dbReference type="EC" id="2.5.1.114"/>
    </reaction>
</comment>
<dbReference type="GeneID" id="106162049"/>
<evidence type="ECO:0000256" key="4">
    <source>
        <dbReference type="ARBA" id="ARBA00022603"/>
    </source>
</evidence>
<dbReference type="GO" id="GO:0005737">
    <property type="term" value="C:cytoplasm"/>
    <property type="evidence" value="ECO:0007669"/>
    <property type="project" value="TreeGrafter"/>
</dbReference>
<evidence type="ECO:0000256" key="1">
    <source>
        <dbReference type="ARBA" id="ARBA00004797"/>
    </source>
</evidence>
<evidence type="ECO:0000256" key="6">
    <source>
        <dbReference type="ARBA" id="ARBA00022691"/>
    </source>
</evidence>
<comment type="function">
    <text evidence="9">S-adenosyl-L-methionine-dependent transferase that acts as a component of the wybutosine biosynthesis pathway. Wybutosine is a hyper modified guanosine with a tricyclic base found at the 3'-position adjacent to the anticodon of eukaryotic phenylalanine tRNA. Catalyzes the transfer of the alpha-amino-alpha-carboxypropyl (acp) group from S-adenosyl-L-methionine to the C-7 position of 4-demethylwyosine (imG-14) to produce wybutosine-86.</text>
</comment>
<dbReference type="Gene3D" id="3.30.300.110">
    <property type="entry name" value="Met-10+ protein-like domains"/>
    <property type="match status" value="1"/>
</dbReference>
<dbReference type="GO" id="GO:0031591">
    <property type="term" value="P:wybutosine biosynthetic process"/>
    <property type="evidence" value="ECO:0007669"/>
    <property type="project" value="TreeGrafter"/>
</dbReference>
<dbReference type="Gene3D" id="3.40.50.150">
    <property type="entry name" value="Vaccinia Virus protein VP39"/>
    <property type="match status" value="2"/>
</dbReference>